<dbReference type="InterPro" id="IPR004211">
    <property type="entry name" value="Endonuclease_7"/>
</dbReference>
<evidence type="ECO:0000313" key="1">
    <source>
        <dbReference type="EMBL" id="MFC7217538.1"/>
    </source>
</evidence>
<protein>
    <submittedName>
        <fullName evidence="1">Endonuclease domain-containing protein</fullName>
    </submittedName>
</protein>
<evidence type="ECO:0000313" key="2">
    <source>
        <dbReference type="Proteomes" id="UP001596413"/>
    </source>
</evidence>
<gene>
    <name evidence="1" type="ORF">ACFQLX_05020</name>
</gene>
<reference evidence="2" key="1">
    <citation type="journal article" date="2019" name="Int. J. Syst. Evol. Microbiol.">
        <title>The Global Catalogue of Microorganisms (GCM) 10K type strain sequencing project: providing services to taxonomists for standard genome sequencing and annotation.</title>
        <authorList>
            <consortium name="The Broad Institute Genomics Platform"/>
            <consortium name="The Broad Institute Genome Sequencing Center for Infectious Disease"/>
            <person name="Wu L."/>
            <person name="Ma J."/>
        </authorList>
    </citation>
    <scope>NUCLEOTIDE SEQUENCE [LARGE SCALE GENOMIC DNA]</scope>
    <source>
        <strain evidence="2">CGMCC 1.13681</strain>
    </source>
</reference>
<dbReference type="InterPro" id="IPR038563">
    <property type="entry name" value="Endonuclease_7_sf"/>
</dbReference>
<name>A0ABW2G9R3_9ACTN</name>
<keyword evidence="1" id="KW-0540">Nuclease</keyword>
<accession>A0ABW2G9R3</accession>
<dbReference type="SUPFAM" id="SSF54060">
    <property type="entry name" value="His-Me finger endonucleases"/>
    <property type="match status" value="1"/>
</dbReference>
<dbReference type="InterPro" id="IPR044925">
    <property type="entry name" value="His-Me_finger_sf"/>
</dbReference>
<keyword evidence="2" id="KW-1185">Reference proteome</keyword>
<sequence>MGWLEEVPACHEWAPPAGRRPGERPLGAIAAWQDGRCAVCGLRRALVVDHHHASGLVRGLLCAACNTAEGRRTSLYDRPYGTYRQRPPALILGATEVYAGRRRDAYYYELGEPPDDPVLAARVLAHLIRHPPRRPGRPVGIPGLPGSYVVGDGMRRLAARLAAGEGDARPYH</sequence>
<dbReference type="Proteomes" id="UP001596413">
    <property type="component" value="Unassembled WGS sequence"/>
</dbReference>
<proteinExistence type="predicted"/>
<keyword evidence="1" id="KW-0378">Hydrolase</keyword>
<keyword evidence="1" id="KW-0255">Endonuclease</keyword>
<dbReference type="GO" id="GO:0004519">
    <property type="term" value="F:endonuclease activity"/>
    <property type="evidence" value="ECO:0007669"/>
    <property type="project" value="UniProtKB-KW"/>
</dbReference>
<organism evidence="1 2">
    <name type="scientific">Streptomyces polyrhachis</name>
    <dbReference type="NCBI Taxonomy" id="1282885"/>
    <lineage>
        <taxon>Bacteria</taxon>
        <taxon>Bacillati</taxon>
        <taxon>Actinomycetota</taxon>
        <taxon>Actinomycetes</taxon>
        <taxon>Kitasatosporales</taxon>
        <taxon>Streptomycetaceae</taxon>
        <taxon>Streptomyces</taxon>
    </lineage>
</organism>
<comment type="caution">
    <text evidence="1">The sequence shown here is derived from an EMBL/GenBank/DDBJ whole genome shotgun (WGS) entry which is preliminary data.</text>
</comment>
<dbReference type="EMBL" id="JBHSZO010000005">
    <property type="protein sequence ID" value="MFC7217538.1"/>
    <property type="molecule type" value="Genomic_DNA"/>
</dbReference>
<dbReference type="Pfam" id="PF02945">
    <property type="entry name" value="Endonuclease_7"/>
    <property type="match status" value="1"/>
</dbReference>
<dbReference type="RefSeq" id="WP_386412338.1">
    <property type="nucleotide sequence ID" value="NZ_JBHSZO010000005.1"/>
</dbReference>
<dbReference type="Gene3D" id="3.40.1800.10">
    <property type="entry name" value="His-Me finger endonucleases"/>
    <property type="match status" value="1"/>
</dbReference>